<gene>
    <name evidence="7" type="ORF">LITE_LOCUS20577</name>
</gene>
<dbReference type="Proteomes" id="UP001154282">
    <property type="component" value="Unassembled WGS sequence"/>
</dbReference>
<evidence type="ECO:0000313" key="7">
    <source>
        <dbReference type="EMBL" id="CAI0425886.1"/>
    </source>
</evidence>
<dbReference type="GO" id="GO:0000272">
    <property type="term" value="P:polysaccharide catabolic process"/>
    <property type="evidence" value="ECO:0007669"/>
    <property type="project" value="InterPro"/>
</dbReference>
<comment type="similarity">
    <text evidence="1 4">Belongs to the glycosyl hydrolase 5 (cellulase A) family.</text>
</comment>
<dbReference type="AlphaFoldDB" id="A0AAV0KV12"/>
<keyword evidence="3 4" id="KW-0326">Glycosidase</keyword>
<reference evidence="7" key="1">
    <citation type="submission" date="2022-08" db="EMBL/GenBank/DDBJ databases">
        <authorList>
            <person name="Gutierrez-Valencia J."/>
        </authorList>
    </citation>
    <scope>NUCLEOTIDE SEQUENCE</scope>
</reference>
<comment type="caution">
    <text evidence="7">The sequence shown here is derived from an EMBL/GenBank/DDBJ whole genome shotgun (WGS) entry which is preliminary data.</text>
</comment>
<evidence type="ECO:0000256" key="3">
    <source>
        <dbReference type="ARBA" id="ARBA00023295"/>
    </source>
</evidence>
<evidence type="ECO:0000259" key="6">
    <source>
        <dbReference type="Pfam" id="PF00150"/>
    </source>
</evidence>
<keyword evidence="2 4" id="KW-0378">Hydrolase</keyword>
<evidence type="ECO:0000256" key="2">
    <source>
        <dbReference type="ARBA" id="ARBA00022801"/>
    </source>
</evidence>
<dbReference type="GO" id="GO:0004553">
    <property type="term" value="F:hydrolase activity, hydrolyzing O-glycosyl compounds"/>
    <property type="evidence" value="ECO:0007669"/>
    <property type="project" value="InterPro"/>
</dbReference>
<dbReference type="InterPro" id="IPR001547">
    <property type="entry name" value="Glyco_hydro_5"/>
</dbReference>
<dbReference type="EMBL" id="CAMGYJ010000005">
    <property type="protein sequence ID" value="CAI0425886.1"/>
    <property type="molecule type" value="Genomic_DNA"/>
</dbReference>
<evidence type="ECO:0000313" key="8">
    <source>
        <dbReference type="Proteomes" id="UP001154282"/>
    </source>
</evidence>
<evidence type="ECO:0000256" key="4">
    <source>
        <dbReference type="RuleBase" id="RU361153"/>
    </source>
</evidence>
<dbReference type="InterPro" id="IPR017853">
    <property type="entry name" value="GH"/>
</dbReference>
<name>A0AAV0KV12_9ROSI</name>
<feature type="domain" description="Glycoside hydrolase family 5" evidence="6">
    <location>
        <begin position="72"/>
        <end position="352"/>
    </location>
</feature>
<dbReference type="PANTHER" id="PTHR31263:SF44">
    <property type="entry name" value="OS04G0481200 PROTEIN"/>
    <property type="match status" value="1"/>
</dbReference>
<keyword evidence="5" id="KW-0732">Signal</keyword>
<organism evidence="7 8">
    <name type="scientific">Linum tenue</name>
    <dbReference type="NCBI Taxonomy" id="586396"/>
    <lineage>
        <taxon>Eukaryota</taxon>
        <taxon>Viridiplantae</taxon>
        <taxon>Streptophyta</taxon>
        <taxon>Embryophyta</taxon>
        <taxon>Tracheophyta</taxon>
        <taxon>Spermatophyta</taxon>
        <taxon>Magnoliopsida</taxon>
        <taxon>eudicotyledons</taxon>
        <taxon>Gunneridae</taxon>
        <taxon>Pentapetalae</taxon>
        <taxon>rosids</taxon>
        <taxon>fabids</taxon>
        <taxon>Malpighiales</taxon>
        <taxon>Linaceae</taxon>
        <taxon>Linum</taxon>
    </lineage>
</organism>
<dbReference type="Gene3D" id="3.20.20.80">
    <property type="entry name" value="Glycosidases"/>
    <property type="match status" value="1"/>
</dbReference>
<dbReference type="Pfam" id="PF00150">
    <property type="entry name" value="Cellulase"/>
    <property type="match status" value="1"/>
</dbReference>
<feature type="signal peptide" evidence="5">
    <location>
        <begin position="1"/>
        <end position="29"/>
    </location>
</feature>
<sequence length="574" mass="64285">MANKHYSVPSFLLTNYFFLFLLSSSPSSAFPLSTSSRWIVDDAAGGRRVKLACVNLVSHLEPMVAEGLSKLPIETIAEKIGSMGFNCVRLTWPIYLVTDESLSSLTVRQSFQRLGLIDTAAGIQANNPDIVDLPLLQAFQQVVSTLCENNIMVILDNHITTPGWCCSNDDGNGFFNDRYFDPNLWLTGLTRMATLFNGSTAVVGMSLRNELRGPKQNTQDWYKYMQQGAEAVHAANPNVLVVVSGLNYDKDLSFLSNRMVKLSFGKKLVFEAHWYGFTDGQAWADGNANEVCGRVSGNMKRMSGFLLEAGYPLFFSEFGIDQGGGNLNDNRYINCFLGYVAEFDLDWAYWTIVGSYYLRQGVAGWSESYGLLDRDWVEPRNRSFIERISAVQMPFRGPGLVERRQHQVIFHPSTGKCVQRGRTFMDPLKLGPCPESDPWSYSRGTLSQVGTYFCLKADQLGKAVQLDLDCSNWQMISYSKMHVSSKLKDGTSVCMDVDSDGEIVANPCKCLSKDKSCEPESQWFKLVNSTRAPTTGSRGEDSFLFLVRDLIWKFLELGLFHIGRMFVQVVSRIG</sequence>
<dbReference type="SUPFAM" id="SSF51445">
    <property type="entry name" value="(Trans)glycosidases"/>
    <property type="match status" value="1"/>
</dbReference>
<feature type="chain" id="PRO_5043370392" description="Glycoside hydrolase family 5 domain-containing protein" evidence="5">
    <location>
        <begin position="30"/>
        <end position="574"/>
    </location>
</feature>
<evidence type="ECO:0000256" key="1">
    <source>
        <dbReference type="ARBA" id="ARBA00005641"/>
    </source>
</evidence>
<proteinExistence type="inferred from homology"/>
<accession>A0AAV0KV12</accession>
<protein>
    <recommendedName>
        <fullName evidence="6">Glycoside hydrolase family 5 domain-containing protein</fullName>
    </recommendedName>
</protein>
<evidence type="ECO:0000256" key="5">
    <source>
        <dbReference type="SAM" id="SignalP"/>
    </source>
</evidence>
<keyword evidence="8" id="KW-1185">Reference proteome</keyword>
<dbReference type="PANTHER" id="PTHR31263">
    <property type="entry name" value="CELLULASE FAMILY PROTEIN (AFU_ORTHOLOGUE AFUA_5G14560)"/>
    <property type="match status" value="1"/>
</dbReference>